<feature type="signal peptide" evidence="1">
    <location>
        <begin position="1"/>
        <end position="26"/>
    </location>
</feature>
<dbReference type="RefSeq" id="WP_167976300.1">
    <property type="nucleotide sequence ID" value="NZ_VSRL01000090.1"/>
</dbReference>
<feature type="chain" id="PRO_5045775140" description="Secreted protein" evidence="1">
    <location>
        <begin position="27"/>
        <end position="221"/>
    </location>
</feature>
<keyword evidence="3" id="KW-1185">Reference proteome</keyword>
<dbReference type="EMBL" id="VSRL01000090">
    <property type="protein sequence ID" value="NKE59639.1"/>
    <property type="molecule type" value="Genomic_DNA"/>
</dbReference>
<evidence type="ECO:0000256" key="1">
    <source>
        <dbReference type="SAM" id="SignalP"/>
    </source>
</evidence>
<comment type="caution">
    <text evidence="2">The sequence shown here is derived from an EMBL/GenBank/DDBJ whole genome shotgun (WGS) entry which is preliminary data.</text>
</comment>
<organism evidence="2 3">
    <name type="scientific">Lentzea indica</name>
    <dbReference type="NCBI Taxonomy" id="2604800"/>
    <lineage>
        <taxon>Bacteria</taxon>
        <taxon>Bacillati</taxon>
        <taxon>Actinomycetota</taxon>
        <taxon>Actinomycetes</taxon>
        <taxon>Pseudonocardiales</taxon>
        <taxon>Pseudonocardiaceae</taxon>
        <taxon>Lentzea</taxon>
    </lineage>
</organism>
<accession>A0ABX1FKW1</accession>
<gene>
    <name evidence="2" type="ORF">FXN61_23645</name>
</gene>
<evidence type="ECO:0000313" key="3">
    <source>
        <dbReference type="Proteomes" id="UP001515943"/>
    </source>
</evidence>
<evidence type="ECO:0000313" key="2">
    <source>
        <dbReference type="EMBL" id="NKE59639.1"/>
    </source>
</evidence>
<reference evidence="2 3" key="1">
    <citation type="submission" date="2019-08" db="EMBL/GenBank/DDBJ databases">
        <title>Lentzea from Indian Himalayas.</title>
        <authorList>
            <person name="Mandal S."/>
            <person name="Mallick Gupta A."/>
            <person name="Maiti P.K."/>
            <person name="Sarkar J."/>
            <person name="Mandal S."/>
        </authorList>
    </citation>
    <scope>NUCLEOTIDE SEQUENCE [LARGE SCALE GENOMIC DNA]</scope>
    <source>
        <strain evidence="2 3">PSKA42</strain>
    </source>
</reference>
<sequence>MRRSGVLPGTVMAMVILLVAAAPASASVPGTALVGRADFTRTGQPAVVVSPLASCDVNPDVAGTVTGTAPAVSKTGIKFGASTASCTTTVMNQEDWITETRSEAKGTNFELSVLVAEGGPRLKIAGWKITCDAKQNGTNAGWSLGGMSGWTGLPQQIPHGYVHEIKGRNNVVLAKALFTEGVFPVPNDGSITMNLMKITFEPASGYSGDIRIGSASCAPAP</sequence>
<dbReference type="Proteomes" id="UP001515943">
    <property type="component" value="Unassembled WGS sequence"/>
</dbReference>
<protein>
    <recommendedName>
        <fullName evidence="4">Secreted protein</fullName>
    </recommendedName>
</protein>
<name>A0ABX1FKW1_9PSEU</name>
<proteinExistence type="predicted"/>
<keyword evidence="1" id="KW-0732">Signal</keyword>
<evidence type="ECO:0008006" key="4">
    <source>
        <dbReference type="Google" id="ProtNLM"/>
    </source>
</evidence>